<evidence type="ECO:0000313" key="5">
    <source>
        <dbReference type="Ensembl" id="ENSTRUP00000079438.1"/>
    </source>
</evidence>
<dbReference type="Pfam" id="PF22964">
    <property type="entry name" value="ZER1-like_2nd"/>
    <property type="match status" value="1"/>
</dbReference>
<dbReference type="SUPFAM" id="SSF52047">
    <property type="entry name" value="RNI-like"/>
    <property type="match status" value="1"/>
</dbReference>
<evidence type="ECO:0000256" key="2">
    <source>
        <dbReference type="ARBA" id="ARBA00022786"/>
    </source>
</evidence>
<name>A0A674P0S0_TAKRU</name>
<dbReference type="InterPro" id="IPR011989">
    <property type="entry name" value="ARM-like"/>
</dbReference>
<dbReference type="Proteomes" id="UP000005226">
    <property type="component" value="Chromosome 22"/>
</dbReference>
<protein>
    <submittedName>
        <fullName evidence="5">Zyg-11 family member, cell cycle regulator, like</fullName>
    </submittedName>
</protein>
<dbReference type="GeneTree" id="ENSGT00530000063187"/>
<feature type="chain" id="PRO_5025567116" evidence="3">
    <location>
        <begin position="33"/>
        <end position="775"/>
    </location>
</feature>
<reference evidence="5" key="2">
    <citation type="submission" date="2025-08" db="UniProtKB">
        <authorList>
            <consortium name="Ensembl"/>
        </authorList>
    </citation>
    <scope>IDENTIFICATION</scope>
</reference>
<dbReference type="OrthoDB" id="120976at2759"/>
<proteinExistence type="inferred from homology"/>
<feature type="signal peptide" evidence="3">
    <location>
        <begin position="1"/>
        <end position="32"/>
    </location>
</feature>
<organism evidence="5 6">
    <name type="scientific">Takifugu rubripes</name>
    <name type="common">Japanese pufferfish</name>
    <name type="synonym">Fugu rubripes</name>
    <dbReference type="NCBI Taxonomy" id="31033"/>
    <lineage>
        <taxon>Eukaryota</taxon>
        <taxon>Metazoa</taxon>
        <taxon>Chordata</taxon>
        <taxon>Craniata</taxon>
        <taxon>Vertebrata</taxon>
        <taxon>Euteleostomi</taxon>
        <taxon>Actinopterygii</taxon>
        <taxon>Neopterygii</taxon>
        <taxon>Teleostei</taxon>
        <taxon>Neoteleostei</taxon>
        <taxon>Acanthomorphata</taxon>
        <taxon>Eupercaria</taxon>
        <taxon>Tetraodontiformes</taxon>
        <taxon>Tetradontoidea</taxon>
        <taxon>Tetraodontidae</taxon>
        <taxon>Takifugu</taxon>
    </lineage>
</organism>
<dbReference type="OMA" id="LTICNDY"/>
<dbReference type="Gene3D" id="3.80.10.10">
    <property type="entry name" value="Ribonuclease Inhibitor"/>
    <property type="match status" value="1"/>
</dbReference>
<dbReference type="InParanoid" id="A0A674P0S0"/>
<dbReference type="PANTHER" id="PTHR12904:SF22">
    <property type="entry name" value="ZYG-11 FAMILY MEMBER B, CELL CYCLE REGULATOR"/>
    <property type="match status" value="1"/>
</dbReference>
<evidence type="ECO:0000313" key="6">
    <source>
        <dbReference type="Proteomes" id="UP000005226"/>
    </source>
</evidence>
<accession>A0A674P0S0</accession>
<sequence length="775" mass="85052">MQNDVTGHPERPVNFVCLLVYFLTHLIMECEGPQALCDLCLSQVCCSLPALCRGRTDGSMCFSWAPVFPQEVADQLMHTMAAKGLLNDTTVGIFRDGGTLRLRRATVRRCPLSPNAFLLALCPHRLQELDASWASGGLTGAAIVSGLASNPECRSSLQRLSLDGLRLDWESLVEDAGTRVGFSSLRGLRTLKLANTDLSDAALADVCSLPHLESLDISCSGVSNLSPLLDCKNTLRHLIAHRLQRLHMAPSGLTFVLRQLDALRHLDFSEDHVAEDDGSGEDVNEAVRQLLEGGPDLLPSLVSLDISGQKKISEAAVRTFVETRGGLVFLGLLATGTSTCDILSTKKNLKVTGAANEDQVCEALRRYRDRQCFVREALVHLYNLIADTDKPRPDILKLVLAAMQSHRSSLHVHVIATACVFSLTTQDLAEAMPLSLLGAAVAQLLHAMKTFPNHQQVQKNCLLALCSEHILQEVPFDKYSAATLVINWLSSHEDATLQRMAVAVICLLVSKLSAEETAQFSGDVSIMKQLLAIVQQKAMVGALDSSLKFALTALWNLTDEMPSAGRSFIECRGLELYQEVLESYYGEPSIQQKILGLLNNLAEVQELQPDLLDEDLLEHVLSLLQDTQLDMEVRYFAGGILAQLASRPQAWTLSDELLGTILGQLHAAIPTWTPIGREMVSYRSFQPFCPLLQSSQPPGVQLWAVWAIHLVCSHNTSHYCSMLEKEGVAELLKSLSAGPNTHPDPKGLADSILRMLDEHQSRSRTFSRQPEPRNS</sequence>
<dbReference type="GO" id="GO:0031462">
    <property type="term" value="C:Cul2-RING ubiquitin ligase complex"/>
    <property type="evidence" value="ECO:0007669"/>
    <property type="project" value="TreeGrafter"/>
</dbReference>
<comment type="similarity">
    <text evidence="1">Belongs to the zyg-11 family.</text>
</comment>
<evidence type="ECO:0000256" key="1">
    <source>
        <dbReference type="ARBA" id="ARBA00009420"/>
    </source>
</evidence>
<dbReference type="InterPro" id="IPR016024">
    <property type="entry name" value="ARM-type_fold"/>
</dbReference>
<dbReference type="GeneID" id="101076914"/>
<dbReference type="PANTHER" id="PTHR12904">
    <property type="match status" value="1"/>
</dbReference>
<dbReference type="InterPro" id="IPR032675">
    <property type="entry name" value="LRR_dom_sf"/>
</dbReference>
<reference evidence="5" key="3">
    <citation type="submission" date="2025-09" db="UniProtKB">
        <authorList>
            <consortium name="Ensembl"/>
        </authorList>
    </citation>
    <scope>IDENTIFICATION</scope>
</reference>
<dbReference type="SUPFAM" id="SSF48371">
    <property type="entry name" value="ARM repeat"/>
    <property type="match status" value="1"/>
</dbReference>
<keyword evidence="6" id="KW-1185">Reference proteome</keyword>
<keyword evidence="2" id="KW-0833">Ubl conjugation pathway</keyword>
<evidence type="ECO:0000256" key="3">
    <source>
        <dbReference type="SAM" id="SignalP"/>
    </source>
</evidence>
<dbReference type="InterPro" id="IPR051341">
    <property type="entry name" value="Zyg-11_UBL_adapter"/>
</dbReference>
<dbReference type="KEGG" id="tru:101076914"/>
<dbReference type="Gene3D" id="1.25.10.10">
    <property type="entry name" value="Leucine-rich Repeat Variant"/>
    <property type="match status" value="1"/>
</dbReference>
<keyword evidence="3" id="KW-0732">Signal</keyword>
<feature type="domain" description="Protein zer-1 homolog-like C-terminal" evidence="4">
    <location>
        <begin position="402"/>
        <end position="756"/>
    </location>
</feature>
<gene>
    <name evidence="5" type="primary">LOC101076914</name>
</gene>
<reference evidence="5 6" key="1">
    <citation type="journal article" date="2011" name="Genome Biol. Evol.">
        <title>Integration of the genetic map and genome assembly of fugu facilitates insights into distinct features of genome evolution in teleosts and mammals.</title>
        <authorList>
            <person name="Kai W."/>
            <person name="Kikuchi K."/>
            <person name="Tohari S."/>
            <person name="Chew A.K."/>
            <person name="Tay A."/>
            <person name="Fujiwara A."/>
            <person name="Hosoya S."/>
            <person name="Suetake H."/>
            <person name="Naruse K."/>
            <person name="Brenner S."/>
            <person name="Suzuki Y."/>
            <person name="Venkatesh B."/>
        </authorList>
    </citation>
    <scope>NUCLEOTIDE SEQUENCE [LARGE SCALE GENOMIC DNA]</scope>
</reference>
<dbReference type="InterPro" id="IPR055142">
    <property type="entry name" value="ZER1-like_C"/>
</dbReference>
<evidence type="ECO:0000259" key="4">
    <source>
        <dbReference type="Pfam" id="PF22964"/>
    </source>
</evidence>
<dbReference type="RefSeq" id="XP_029686615.1">
    <property type="nucleotide sequence ID" value="XM_029830755.1"/>
</dbReference>
<dbReference type="AlphaFoldDB" id="A0A674P0S0"/>
<dbReference type="Ensembl" id="ENSTRUT00000085722.1">
    <property type="protein sequence ID" value="ENSTRUP00000079438.1"/>
    <property type="gene ID" value="ENSTRUG00000031511.1"/>
</dbReference>